<evidence type="ECO:0000313" key="2">
    <source>
        <dbReference type="Proteomes" id="UP000427906"/>
    </source>
</evidence>
<organism evidence="1 2">
    <name type="scientific">Desulfosarcina alkanivorans</name>
    <dbReference type="NCBI Taxonomy" id="571177"/>
    <lineage>
        <taxon>Bacteria</taxon>
        <taxon>Pseudomonadati</taxon>
        <taxon>Thermodesulfobacteriota</taxon>
        <taxon>Desulfobacteria</taxon>
        <taxon>Desulfobacterales</taxon>
        <taxon>Desulfosarcinaceae</taxon>
        <taxon>Desulfosarcina</taxon>
    </lineage>
</organism>
<dbReference type="KEGG" id="dalk:DSCA_47390"/>
<name>A0A5K7YS89_9BACT</name>
<dbReference type="EMBL" id="AP021874">
    <property type="protein sequence ID" value="BBO70809.1"/>
    <property type="molecule type" value="Genomic_DNA"/>
</dbReference>
<keyword evidence="2" id="KW-1185">Reference proteome</keyword>
<dbReference type="RefSeq" id="WP_155318730.1">
    <property type="nucleotide sequence ID" value="NZ_AP021874.1"/>
</dbReference>
<gene>
    <name evidence="1" type="ORF">DSCA_47390</name>
</gene>
<dbReference type="AlphaFoldDB" id="A0A5K7YS89"/>
<reference evidence="1 2" key="1">
    <citation type="submission" date="2019-11" db="EMBL/GenBank/DDBJ databases">
        <title>Comparative genomics of hydrocarbon-degrading Desulfosarcina strains.</title>
        <authorList>
            <person name="Watanabe M."/>
            <person name="Kojima H."/>
            <person name="Fukui M."/>
        </authorList>
    </citation>
    <scope>NUCLEOTIDE SEQUENCE [LARGE SCALE GENOMIC DNA]</scope>
    <source>
        <strain evidence="1 2">PL12</strain>
    </source>
</reference>
<accession>A0A5K7YS89</accession>
<protein>
    <recommendedName>
        <fullName evidence="3">Transcription initiation factor TFIIIB</fullName>
    </recommendedName>
</protein>
<evidence type="ECO:0008006" key="3">
    <source>
        <dbReference type="Google" id="ProtNLM"/>
    </source>
</evidence>
<sequence>MKQGKCPKCGSANIYASEDLPLKSGPFGSNSIPVSLTAMAALDNFVCVDCGLVESYVADRYMLEKIAKKWKPVNEKADDEE</sequence>
<dbReference type="Proteomes" id="UP000427906">
    <property type="component" value="Chromosome"/>
</dbReference>
<proteinExistence type="predicted"/>
<evidence type="ECO:0000313" key="1">
    <source>
        <dbReference type="EMBL" id="BBO70809.1"/>
    </source>
</evidence>
<dbReference type="OrthoDB" id="1551269at2"/>